<dbReference type="OMA" id="AENSHRM"/>
<dbReference type="OrthoDB" id="5584028at2759"/>
<dbReference type="eggNOG" id="ENOG502S3TP">
    <property type="taxonomic scope" value="Eukaryota"/>
</dbReference>
<protein>
    <submittedName>
        <fullName evidence="3">Uncharacterized protein</fullName>
    </submittedName>
</protein>
<feature type="transmembrane region" description="Helical" evidence="2">
    <location>
        <begin position="146"/>
        <end position="164"/>
    </location>
</feature>
<dbReference type="EMBL" id="KZ858948">
    <property type="protein sequence ID" value="RDW28977.1"/>
    <property type="molecule type" value="Genomic_DNA"/>
</dbReference>
<dbReference type="Proteomes" id="UP000182444">
    <property type="component" value="Chromosome 1B"/>
</dbReference>
<dbReference type="GeneID" id="2906740"/>
<evidence type="ECO:0000256" key="2">
    <source>
        <dbReference type="SAM" id="Phobius"/>
    </source>
</evidence>
<name>A0A1D8N8Q2_YARLL</name>
<dbReference type="KEGG" id="yli:2906740"/>
<evidence type="ECO:0000313" key="5">
    <source>
        <dbReference type="Proteomes" id="UP000182444"/>
    </source>
</evidence>
<feature type="transmembrane region" description="Helical" evidence="2">
    <location>
        <begin position="82"/>
        <end position="102"/>
    </location>
</feature>
<evidence type="ECO:0000313" key="4">
    <source>
        <dbReference type="EMBL" id="RDW28977.1"/>
    </source>
</evidence>
<dbReference type="PANTHER" id="PTHR37852:SF1">
    <property type="entry name" value="HIG1 DOMAIN-CONTAINING PROTEIN"/>
    <property type="match status" value="1"/>
</dbReference>
<reference evidence="3 5" key="1">
    <citation type="journal article" date="2016" name="PLoS ONE">
        <title>Sequence Assembly of Yarrowia lipolytica Strain W29/CLIB89 Shows Transposable Element Diversity.</title>
        <authorList>
            <person name="Magnan C."/>
            <person name="Yu J."/>
            <person name="Chang I."/>
            <person name="Jahn E."/>
            <person name="Kanomata Y."/>
            <person name="Wu J."/>
            <person name="Zeller M."/>
            <person name="Oakes M."/>
            <person name="Baldi P."/>
            <person name="Sandmeyer S."/>
        </authorList>
    </citation>
    <scope>NUCLEOTIDE SEQUENCE [LARGE SCALE GENOMIC DNA]</scope>
    <source>
        <strain evidence="3">CLIB89</strain>
        <strain evidence="5">CLIB89(W29)</strain>
    </source>
</reference>
<evidence type="ECO:0000256" key="1">
    <source>
        <dbReference type="SAM" id="MobiDB-lite"/>
    </source>
</evidence>
<organism evidence="3 5">
    <name type="scientific">Yarrowia lipolytica</name>
    <name type="common">Candida lipolytica</name>
    <dbReference type="NCBI Taxonomy" id="4952"/>
    <lineage>
        <taxon>Eukaryota</taxon>
        <taxon>Fungi</taxon>
        <taxon>Dikarya</taxon>
        <taxon>Ascomycota</taxon>
        <taxon>Saccharomycotina</taxon>
        <taxon>Dipodascomycetes</taxon>
        <taxon>Dipodascales</taxon>
        <taxon>Dipodascales incertae sedis</taxon>
        <taxon>Yarrowia</taxon>
    </lineage>
</organism>
<evidence type="ECO:0000313" key="6">
    <source>
        <dbReference type="Proteomes" id="UP000256601"/>
    </source>
</evidence>
<dbReference type="RefSeq" id="XP_501171.1">
    <property type="nucleotide sequence ID" value="XM_501171.1"/>
</dbReference>
<keyword evidence="2" id="KW-0812">Transmembrane</keyword>
<feature type="compositionally biased region" description="Low complexity" evidence="1">
    <location>
        <begin position="24"/>
        <end position="39"/>
    </location>
</feature>
<dbReference type="VEuPathDB" id="FungiDB:YALI1_B27637g"/>
<dbReference type="Proteomes" id="UP000256601">
    <property type="component" value="Unassembled WGS sequence"/>
</dbReference>
<dbReference type="EMBL" id="CP017554">
    <property type="protein sequence ID" value="AOW02017.1"/>
    <property type="molecule type" value="Genomic_DNA"/>
</dbReference>
<dbReference type="AlphaFoldDB" id="A0A1D8N8Q2"/>
<dbReference type="PANTHER" id="PTHR37852">
    <property type="entry name" value="YALI0B21208P"/>
    <property type="match status" value="1"/>
</dbReference>
<feature type="compositionally biased region" description="Basic and acidic residues" evidence="1">
    <location>
        <begin position="1"/>
        <end position="12"/>
    </location>
</feature>
<gene>
    <name evidence="4" type="ORF">B0I71DRAFT_126647</name>
    <name evidence="3" type="ORF">YALI1_B27637g</name>
</gene>
<reference evidence="4 6" key="2">
    <citation type="submission" date="2018-07" db="EMBL/GenBank/DDBJ databases">
        <title>Draft Genome Assemblies for Five Robust Yarrowia lipolytica Strains Exhibiting High Lipid Production and Pentose Sugar Utilization and Sugar Alcohol Secretion from Undetoxified Lignocellulosic Biomass Hydrolysates.</title>
        <authorList>
            <consortium name="DOE Joint Genome Institute"/>
            <person name="Walker C."/>
            <person name="Ryu S."/>
            <person name="Na H."/>
            <person name="Zane M."/>
            <person name="LaButti K."/>
            <person name="Lipzen A."/>
            <person name="Haridas S."/>
            <person name="Barry K."/>
            <person name="Grigoriev I.V."/>
            <person name="Quarterman J."/>
            <person name="Slininger P."/>
            <person name="Dien B."/>
            <person name="Trinh C.T."/>
        </authorList>
    </citation>
    <scope>NUCLEOTIDE SEQUENCE [LARGE SCALE GENOMIC DNA]</scope>
    <source>
        <strain evidence="4 6">YB392</strain>
    </source>
</reference>
<keyword evidence="2" id="KW-1133">Transmembrane helix</keyword>
<evidence type="ECO:0000313" key="3">
    <source>
        <dbReference type="EMBL" id="AOW02017.1"/>
    </source>
</evidence>
<feature type="region of interest" description="Disordered" evidence="1">
    <location>
        <begin position="1"/>
        <end position="71"/>
    </location>
</feature>
<dbReference type="VEuPathDB" id="FungiDB:YALI0_B21208g"/>
<feature type="compositionally biased region" description="Basic and acidic residues" evidence="1">
    <location>
        <begin position="40"/>
        <end position="54"/>
    </location>
</feature>
<keyword evidence="2" id="KW-0472">Membrane</keyword>
<accession>A0A1D8N8Q2</accession>
<proteinExistence type="predicted"/>
<sequence length="247" mass="28295">MWWNKKEDKPADVETEQTARVAVNQQAPNTQKQTQQPQTREQEERAEREERAEKSQQAVRDMLSYKQQDSTQRFNTKPEARILSVVIATTSFGFLSGFYTGYKRNALRFLAENSHRMPKTVQGWYYYHKNKNYHVLSGGMALGFKYAATMTTCGIAFFGLEAYLDHARGTIDFFNTLAATIAAGSVYSLWYRLSKQQTFNTLRRGAAAGLALGLAQDGLRYVRGNDLWYLPSSLNHEKKHKEEVMHA</sequence>
<feature type="transmembrane region" description="Helical" evidence="2">
    <location>
        <begin position="171"/>
        <end position="190"/>
    </location>
</feature>